<evidence type="ECO:0000313" key="4">
    <source>
        <dbReference type="EMBL" id="MBB6349420.1"/>
    </source>
</evidence>
<feature type="transmembrane region" description="Helical" evidence="2">
    <location>
        <begin position="200"/>
        <end position="220"/>
    </location>
</feature>
<organism evidence="4 5">
    <name type="scientific">Nonomuraea muscovyensis</name>
    <dbReference type="NCBI Taxonomy" id="1124761"/>
    <lineage>
        <taxon>Bacteria</taxon>
        <taxon>Bacillati</taxon>
        <taxon>Actinomycetota</taxon>
        <taxon>Actinomycetes</taxon>
        <taxon>Streptosporangiales</taxon>
        <taxon>Streptosporangiaceae</taxon>
        <taxon>Nonomuraea</taxon>
    </lineage>
</organism>
<evidence type="ECO:0000256" key="1">
    <source>
        <dbReference type="SAM" id="MobiDB-lite"/>
    </source>
</evidence>
<feature type="chain" id="PRO_5030559475" evidence="3">
    <location>
        <begin position="26"/>
        <end position="252"/>
    </location>
</feature>
<keyword evidence="2" id="KW-0472">Membrane</keyword>
<dbReference type="AlphaFoldDB" id="A0A7X0C6J0"/>
<reference evidence="4 5" key="1">
    <citation type="submission" date="2020-08" db="EMBL/GenBank/DDBJ databases">
        <title>Sequencing the genomes of 1000 actinobacteria strains.</title>
        <authorList>
            <person name="Klenk H.-P."/>
        </authorList>
    </citation>
    <scope>NUCLEOTIDE SEQUENCE [LARGE SCALE GENOMIC DNA]</scope>
    <source>
        <strain evidence="4 5">DSM 45913</strain>
    </source>
</reference>
<keyword evidence="2" id="KW-0812">Transmembrane</keyword>
<dbReference type="Proteomes" id="UP000583800">
    <property type="component" value="Unassembled WGS sequence"/>
</dbReference>
<dbReference type="RefSeq" id="WP_185086992.1">
    <property type="nucleotide sequence ID" value="NZ_JACHJB010000002.1"/>
</dbReference>
<evidence type="ECO:0000256" key="3">
    <source>
        <dbReference type="SAM" id="SignalP"/>
    </source>
</evidence>
<proteinExistence type="predicted"/>
<feature type="compositionally biased region" description="Basic and acidic residues" evidence="1">
    <location>
        <begin position="225"/>
        <end position="245"/>
    </location>
</feature>
<feature type="signal peptide" evidence="3">
    <location>
        <begin position="1"/>
        <end position="25"/>
    </location>
</feature>
<evidence type="ECO:0000256" key="2">
    <source>
        <dbReference type="SAM" id="Phobius"/>
    </source>
</evidence>
<keyword evidence="2" id="KW-1133">Transmembrane helix</keyword>
<keyword evidence="3" id="KW-0732">Signal</keyword>
<keyword evidence="5" id="KW-1185">Reference proteome</keyword>
<feature type="region of interest" description="Disordered" evidence="1">
    <location>
        <begin position="225"/>
        <end position="252"/>
    </location>
</feature>
<evidence type="ECO:0000313" key="5">
    <source>
        <dbReference type="Proteomes" id="UP000583800"/>
    </source>
</evidence>
<comment type="caution">
    <text evidence="4">The sequence shown here is derived from an EMBL/GenBank/DDBJ whole genome shotgun (WGS) entry which is preliminary data.</text>
</comment>
<dbReference type="EMBL" id="JACHJB010000002">
    <property type="protein sequence ID" value="MBB6349420.1"/>
    <property type="molecule type" value="Genomic_DNA"/>
</dbReference>
<protein>
    <submittedName>
        <fullName evidence="4">Uncharacterized protein</fullName>
    </submittedName>
</protein>
<name>A0A7X0C6J0_9ACTN</name>
<sequence>MKRITIVLLALALQVGAVGALPVSAAGNWAVTYLDPAPERFAPDTPYTLGYWVLQHGTHPYEGDDLGRTGLRLTGGDGRVLEFDGTALPEAGHYATAVAVPAGVWRVQGVQGLFEPYEVGTLRVPGGLTVHPLQRGLAEAIRSGEHRYWGAVRPPGFPAGSPPASVTPSATSSVAPSVTASAPATASGGATGVSGVRAGFPAYALVIAAVGGALLALAALRLTGRDSRAGGDGRTGEGRSGDGRTETLSSRG</sequence>
<accession>A0A7X0C6J0</accession>
<gene>
    <name evidence="4" type="ORF">FHU36_005965</name>
</gene>